<proteinExistence type="predicted"/>
<evidence type="ECO:0000313" key="3">
    <source>
        <dbReference type="Proteomes" id="UP001174839"/>
    </source>
</evidence>
<feature type="signal peptide" evidence="1">
    <location>
        <begin position="1"/>
        <end position="32"/>
    </location>
</feature>
<protein>
    <recommendedName>
        <fullName evidence="4">Transporter</fullName>
    </recommendedName>
</protein>
<evidence type="ECO:0000256" key="1">
    <source>
        <dbReference type="SAM" id="SignalP"/>
    </source>
</evidence>
<keyword evidence="3" id="KW-1185">Reference proteome</keyword>
<feature type="chain" id="PRO_5046823484" description="Transporter" evidence="1">
    <location>
        <begin position="33"/>
        <end position="308"/>
    </location>
</feature>
<evidence type="ECO:0008006" key="4">
    <source>
        <dbReference type="Google" id="ProtNLM"/>
    </source>
</evidence>
<gene>
    <name evidence="2" type="ORF">QU605_05420</name>
</gene>
<evidence type="ECO:0000313" key="2">
    <source>
        <dbReference type="EMBL" id="MDM9630898.1"/>
    </source>
</evidence>
<name>A0ABT7WDB3_9FLAO</name>
<organism evidence="2 3">
    <name type="scientific">Robiginitalea aurantiaca</name>
    <dbReference type="NCBI Taxonomy" id="3056915"/>
    <lineage>
        <taxon>Bacteria</taxon>
        <taxon>Pseudomonadati</taxon>
        <taxon>Bacteroidota</taxon>
        <taxon>Flavobacteriia</taxon>
        <taxon>Flavobacteriales</taxon>
        <taxon>Flavobacteriaceae</taxon>
        <taxon>Robiginitalea</taxon>
    </lineage>
</organism>
<keyword evidence="1" id="KW-0732">Signal</keyword>
<dbReference type="Proteomes" id="UP001174839">
    <property type="component" value="Unassembled WGS sequence"/>
</dbReference>
<sequence length="308" mass="33261">MKKNTFLCPNFGAMLLPVFAIITMLAPGAINAQDDPPADSSAELARKLANPNATLGQMLFPIDYIRYNGDLPDAGQNGFVLNFQPSLPFPISEGINLYLRPLIPVYLSQPVLGEDGFESRGGLGNISADLAIGKTWPSKWITLVGVFGGFRTASNEALRSRQTTLGPELMVAKLTGFGAVGLIVSHAFGVGNSNDPDLTSTTVLPDDYWIAASGSTSTSVTAGQYFYTINLTKGWQINASPTFAYNHRAESGDRLTLPLGTGFQKVVLLGKMPVRFGAQYWYYVASPDSFGPQHHFRITIAPVIPLPW</sequence>
<reference evidence="2" key="1">
    <citation type="submission" date="2023-06" db="EMBL/GenBank/DDBJ databases">
        <title>Robiginitalea aurantiacus sp. nov. and Algoriphagus sediminis sp. nov., isolated from coastal sediment.</title>
        <authorList>
            <person name="Zhou Z.Y."/>
            <person name="An J."/>
            <person name="Jia Y.W."/>
            <person name="Du Z.J."/>
        </authorList>
    </citation>
    <scope>NUCLEOTIDE SEQUENCE</scope>
    <source>
        <strain evidence="2">M39</strain>
    </source>
</reference>
<comment type="caution">
    <text evidence="2">The sequence shown here is derived from an EMBL/GenBank/DDBJ whole genome shotgun (WGS) entry which is preliminary data.</text>
</comment>
<dbReference type="RefSeq" id="WP_289724260.1">
    <property type="nucleotide sequence ID" value="NZ_JAUDUY010000002.1"/>
</dbReference>
<dbReference type="EMBL" id="JAUDUY010000002">
    <property type="protein sequence ID" value="MDM9630898.1"/>
    <property type="molecule type" value="Genomic_DNA"/>
</dbReference>
<accession>A0ABT7WDB3</accession>